<dbReference type="PANTHER" id="PTHR19282:SF544">
    <property type="entry name" value="TETRASPANIN"/>
    <property type="match status" value="1"/>
</dbReference>
<reference evidence="8 9" key="1">
    <citation type="submission" date="2024-11" db="EMBL/GenBank/DDBJ databases">
        <title>Chromosome-level genome assembly of the freshwater bivalve Anodonta woodiana.</title>
        <authorList>
            <person name="Chen X."/>
        </authorList>
    </citation>
    <scope>NUCLEOTIDE SEQUENCE [LARGE SCALE GENOMIC DNA]</scope>
    <source>
        <strain evidence="8">MN2024</strain>
        <tissue evidence="8">Gills</tissue>
    </source>
</reference>
<proteinExistence type="inferred from homology"/>
<organism evidence="8 9">
    <name type="scientific">Sinanodonta woodiana</name>
    <name type="common">Chinese pond mussel</name>
    <name type="synonym">Anodonta woodiana</name>
    <dbReference type="NCBI Taxonomy" id="1069815"/>
    <lineage>
        <taxon>Eukaryota</taxon>
        <taxon>Metazoa</taxon>
        <taxon>Spiralia</taxon>
        <taxon>Lophotrochozoa</taxon>
        <taxon>Mollusca</taxon>
        <taxon>Bivalvia</taxon>
        <taxon>Autobranchia</taxon>
        <taxon>Heteroconchia</taxon>
        <taxon>Palaeoheterodonta</taxon>
        <taxon>Unionida</taxon>
        <taxon>Unionoidea</taxon>
        <taxon>Unionidae</taxon>
        <taxon>Unioninae</taxon>
        <taxon>Sinanodonta</taxon>
    </lineage>
</organism>
<evidence type="ECO:0000256" key="1">
    <source>
        <dbReference type="ARBA" id="ARBA00004141"/>
    </source>
</evidence>
<dbReference type="Proteomes" id="UP001634394">
    <property type="component" value="Unassembled WGS sequence"/>
</dbReference>
<dbReference type="InterPro" id="IPR008952">
    <property type="entry name" value="Tetraspanin_EC2_sf"/>
</dbReference>
<dbReference type="AlphaFoldDB" id="A0ABD3XMU7"/>
<evidence type="ECO:0000256" key="2">
    <source>
        <dbReference type="ARBA" id="ARBA00006840"/>
    </source>
</evidence>
<evidence type="ECO:0000256" key="3">
    <source>
        <dbReference type="ARBA" id="ARBA00022692"/>
    </source>
</evidence>
<evidence type="ECO:0000256" key="6">
    <source>
        <dbReference type="RuleBase" id="RU361218"/>
    </source>
</evidence>
<feature type="transmembrane region" description="Helical" evidence="6">
    <location>
        <begin position="59"/>
        <end position="86"/>
    </location>
</feature>
<feature type="transmembrane region" description="Helical" evidence="6">
    <location>
        <begin position="236"/>
        <end position="259"/>
    </location>
</feature>
<dbReference type="EMBL" id="JBJQND010000002">
    <property type="protein sequence ID" value="KAL3886992.1"/>
    <property type="molecule type" value="Genomic_DNA"/>
</dbReference>
<feature type="transmembrane region" description="Helical" evidence="6">
    <location>
        <begin position="12"/>
        <end position="39"/>
    </location>
</feature>
<dbReference type="PRINTS" id="PR00259">
    <property type="entry name" value="TMFOUR"/>
</dbReference>
<protein>
    <recommendedName>
        <fullName evidence="6">Tetraspanin</fullName>
    </recommendedName>
</protein>
<dbReference type="Gene3D" id="1.10.1450.10">
    <property type="entry name" value="Tetraspanin"/>
    <property type="match status" value="1"/>
</dbReference>
<keyword evidence="3 6" id="KW-0812">Transmembrane</keyword>
<comment type="caution">
    <text evidence="8">The sequence shown here is derived from an EMBL/GenBank/DDBJ whole genome shotgun (WGS) entry which is preliminary data.</text>
</comment>
<comment type="subcellular location">
    <subcellularLocation>
        <location evidence="1 6">Membrane</location>
        <topology evidence="1 6">Multi-pass membrane protein</topology>
    </subcellularLocation>
</comment>
<name>A0ABD3XMU7_SINWO</name>
<evidence type="ECO:0000256" key="5">
    <source>
        <dbReference type="ARBA" id="ARBA00023136"/>
    </source>
</evidence>
<sequence length="269" mass="28836">MGLSCGGKCSMFFLILINTLFLLFGVALLVIGIVMHVNAGVLRDTEIMTLLTKVSLNGVSMATLVSSLSVFSICLGCFIIVVAGLGAFGACCKVRCMLVVYAIIILLLLLAEIAIVALWAAMKNKAESVVKTEMTNVLNQYAGPASTDEVSVGWNLLFIGMDCCGVVGPKSNSNEFNSTKWTPRLYSIPYSCCKEATTANYASGSNANCQNLVDSTYRSTGCYDSIYNWFSQYSTAAIVIAVIILVIEFFGVIFAFVLCRGIGKDGMVV</sequence>
<dbReference type="Pfam" id="PF00335">
    <property type="entry name" value="Tetraspanin"/>
    <property type="match status" value="1"/>
</dbReference>
<keyword evidence="9" id="KW-1185">Reference proteome</keyword>
<dbReference type="PIRSF" id="PIRSF002419">
    <property type="entry name" value="Tetraspanin"/>
    <property type="match status" value="1"/>
</dbReference>
<dbReference type="GO" id="GO:0016020">
    <property type="term" value="C:membrane"/>
    <property type="evidence" value="ECO:0007669"/>
    <property type="project" value="UniProtKB-SubCell"/>
</dbReference>
<evidence type="ECO:0000256" key="4">
    <source>
        <dbReference type="ARBA" id="ARBA00022989"/>
    </source>
</evidence>
<gene>
    <name evidence="7" type="ORF">ACJMK2_026948</name>
    <name evidence="8" type="ORF">ACJMK2_026966</name>
</gene>
<evidence type="ECO:0000313" key="9">
    <source>
        <dbReference type="Proteomes" id="UP001634394"/>
    </source>
</evidence>
<accession>A0ABD3XMU7</accession>
<feature type="transmembrane region" description="Helical" evidence="6">
    <location>
        <begin position="98"/>
        <end position="122"/>
    </location>
</feature>
<dbReference type="PANTHER" id="PTHR19282">
    <property type="entry name" value="TETRASPANIN"/>
    <property type="match status" value="1"/>
</dbReference>
<dbReference type="SUPFAM" id="SSF48652">
    <property type="entry name" value="Tetraspanin"/>
    <property type="match status" value="1"/>
</dbReference>
<dbReference type="InterPro" id="IPR000301">
    <property type="entry name" value="Tetraspanin_animals"/>
</dbReference>
<dbReference type="EMBL" id="JBJQND010000002">
    <property type="protein sequence ID" value="KAL3887010.1"/>
    <property type="molecule type" value="Genomic_DNA"/>
</dbReference>
<evidence type="ECO:0000313" key="7">
    <source>
        <dbReference type="EMBL" id="KAL3886992.1"/>
    </source>
</evidence>
<dbReference type="InterPro" id="IPR018499">
    <property type="entry name" value="Tetraspanin/Peripherin"/>
</dbReference>
<keyword evidence="5 6" id="KW-0472">Membrane</keyword>
<keyword evidence="4 6" id="KW-1133">Transmembrane helix</keyword>
<comment type="similarity">
    <text evidence="2 6">Belongs to the tetraspanin (TM4SF) family.</text>
</comment>
<evidence type="ECO:0000313" key="8">
    <source>
        <dbReference type="EMBL" id="KAL3887010.1"/>
    </source>
</evidence>